<gene>
    <name evidence="5" type="ORF">BTT61001_02869</name>
</gene>
<dbReference type="GO" id="GO:0016887">
    <property type="term" value="F:ATP hydrolysis activity"/>
    <property type="evidence" value="ECO:0007669"/>
    <property type="project" value="InterPro"/>
</dbReference>
<accession>A0A1C4E419</accession>
<dbReference type="SMART" id="SM00382">
    <property type="entry name" value="AAA"/>
    <property type="match status" value="1"/>
</dbReference>
<sequence length="333" mass="38350">MGLIKVKNVHKIFKTPQKSKFFGLIKQDYKVVEALKNISFEVPEGQIIGYIGRNGSGKSTTIKLLTGIMQPSKGQIIIDGLDPYKHRKQLNFNIGTVFGQRTQLWWDLPLIDSLILLKDIYNINSHDFQKKLKKYNEVLQLDQILHKPVRFLSLGQRMKGDLAAALLHSPKILYLDEPTIGLDIETKELIREFILEINKENNVTVILTTHDVSDINQLCERIIFIDEGKIYFDDSMNKLKEKFGSNQIISLKADSQIQIPTQISNRVNIQLESEYEVICHFDESLITSSEILFSFIQAKNVITDFRISAYDPESLIKNLYRSSLEEVKNVTYR</sequence>
<keyword evidence="2" id="KW-0547">Nucleotide-binding</keyword>
<protein>
    <submittedName>
        <fullName evidence="5">ABC transporter ATP-binding protein</fullName>
    </submittedName>
</protein>
<dbReference type="Proteomes" id="UP000195991">
    <property type="component" value="Unassembled WGS sequence"/>
</dbReference>
<dbReference type="InterPro" id="IPR027417">
    <property type="entry name" value="P-loop_NTPase"/>
</dbReference>
<dbReference type="Pfam" id="PF00005">
    <property type="entry name" value="ABC_tran"/>
    <property type="match status" value="1"/>
</dbReference>
<dbReference type="PROSITE" id="PS50893">
    <property type="entry name" value="ABC_TRANSPORTER_2"/>
    <property type="match status" value="1"/>
</dbReference>
<dbReference type="AlphaFoldDB" id="A0A1C4E419"/>
<dbReference type="PANTHER" id="PTHR42711">
    <property type="entry name" value="ABC TRANSPORTER ATP-BINDING PROTEIN"/>
    <property type="match status" value="1"/>
</dbReference>
<name>A0A1C4E419_BACTU</name>
<keyword evidence="1" id="KW-0813">Transport</keyword>
<dbReference type="InterPro" id="IPR050763">
    <property type="entry name" value="ABC_transporter_ATP-binding"/>
</dbReference>
<dbReference type="InterPro" id="IPR003439">
    <property type="entry name" value="ABC_transporter-like_ATP-bd"/>
</dbReference>
<evidence type="ECO:0000256" key="2">
    <source>
        <dbReference type="ARBA" id="ARBA00022741"/>
    </source>
</evidence>
<dbReference type="Gene3D" id="3.40.50.300">
    <property type="entry name" value="P-loop containing nucleotide triphosphate hydrolases"/>
    <property type="match status" value="1"/>
</dbReference>
<dbReference type="SUPFAM" id="SSF52540">
    <property type="entry name" value="P-loop containing nucleoside triphosphate hydrolases"/>
    <property type="match status" value="1"/>
</dbReference>
<reference evidence="5 6" key="1">
    <citation type="submission" date="2016-08" db="EMBL/GenBank/DDBJ databases">
        <authorList>
            <person name="Seilhamer J.J."/>
        </authorList>
    </citation>
    <scope>NUCLEOTIDE SEQUENCE [LARGE SCALE GENOMIC DNA]</scope>
    <source>
        <strain evidence="5 6">IEBC_T61001</strain>
    </source>
</reference>
<dbReference type="GO" id="GO:0005524">
    <property type="term" value="F:ATP binding"/>
    <property type="evidence" value="ECO:0007669"/>
    <property type="project" value="UniProtKB-KW"/>
</dbReference>
<evidence type="ECO:0000256" key="1">
    <source>
        <dbReference type="ARBA" id="ARBA00022448"/>
    </source>
</evidence>
<dbReference type="InterPro" id="IPR003593">
    <property type="entry name" value="AAA+_ATPase"/>
</dbReference>
<dbReference type="RefSeq" id="WP_087984356.1">
    <property type="nucleotide sequence ID" value="NZ_FMBI01000030.1"/>
</dbReference>
<feature type="domain" description="ABC transporter" evidence="4">
    <location>
        <begin position="4"/>
        <end position="252"/>
    </location>
</feature>
<organism evidence="5 6">
    <name type="scientific">Bacillus thuringiensis</name>
    <dbReference type="NCBI Taxonomy" id="1428"/>
    <lineage>
        <taxon>Bacteria</taxon>
        <taxon>Bacillati</taxon>
        <taxon>Bacillota</taxon>
        <taxon>Bacilli</taxon>
        <taxon>Bacillales</taxon>
        <taxon>Bacillaceae</taxon>
        <taxon>Bacillus</taxon>
        <taxon>Bacillus cereus group</taxon>
    </lineage>
</organism>
<evidence type="ECO:0000313" key="5">
    <source>
        <dbReference type="EMBL" id="SCC38252.1"/>
    </source>
</evidence>
<dbReference type="PANTHER" id="PTHR42711:SF1">
    <property type="entry name" value="ABC-TRANSPORT PROTEIN, ATP-BINDING COMPONENT"/>
    <property type="match status" value="1"/>
</dbReference>
<proteinExistence type="predicted"/>
<evidence type="ECO:0000313" key="6">
    <source>
        <dbReference type="Proteomes" id="UP000195991"/>
    </source>
</evidence>
<keyword evidence="3 5" id="KW-0067">ATP-binding</keyword>
<evidence type="ECO:0000259" key="4">
    <source>
        <dbReference type="PROSITE" id="PS50893"/>
    </source>
</evidence>
<dbReference type="EMBL" id="FMBI01000030">
    <property type="protein sequence ID" value="SCC38252.1"/>
    <property type="molecule type" value="Genomic_DNA"/>
</dbReference>
<evidence type="ECO:0000256" key="3">
    <source>
        <dbReference type="ARBA" id="ARBA00022840"/>
    </source>
</evidence>